<dbReference type="AlphaFoldDB" id="A0AAE3DY43"/>
<accession>A0AAE3DY43</accession>
<feature type="active site" description="Proton acceptor" evidence="7">
    <location>
        <position position="192"/>
    </location>
</feature>
<dbReference type="GO" id="GO:0046872">
    <property type="term" value="F:metal ion binding"/>
    <property type="evidence" value="ECO:0007669"/>
    <property type="project" value="UniProtKB-UniRule"/>
</dbReference>
<feature type="binding site" evidence="8">
    <location>
        <position position="193"/>
    </location>
    <ligand>
        <name>Zn(2+)</name>
        <dbReference type="ChEBI" id="CHEBI:29105"/>
        <label>2</label>
    </ligand>
</feature>
<name>A0AAE3DY43_9FIRM</name>
<feature type="binding site" evidence="8">
    <location>
        <position position="162"/>
    </location>
    <ligand>
        <name>Zn(2+)</name>
        <dbReference type="ChEBI" id="CHEBI:29105"/>
        <label>2</label>
    </ligand>
</feature>
<evidence type="ECO:0000256" key="8">
    <source>
        <dbReference type="PIRSR" id="PIRSR001123-2"/>
    </source>
</evidence>
<comment type="caution">
    <text evidence="9">The sequence shown here is derived from an EMBL/GenBank/DDBJ whole genome shotgun (WGS) entry which is preliminary data.</text>
</comment>
<proteinExistence type="inferred from homology"/>
<evidence type="ECO:0000313" key="10">
    <source>
        <dbReference type="Proteomes" id="UP001198242"/>
    </source>
</evidence>
<organism evidence="9 10">
    <name type="scientific">Hominilimicola fabiformis</name>
    <dbReference type="NCBI Taxonomy" id="2885356"/>
    <lineage>
        <taxon>Bacteria</taxon>
        <taxon>Bacillati</taxon>
        <taxon>Bacillota</taxon>
        <taxon>Clostridia</taxon>
        <taxon>Eubacteriales</taxon>
        <taxon>Oscillospiraceae</taxon>
        <taxon>Hominilimicola</taxon>
    </lineage>
</organism>
<dbReference type="CDD" id="cd05656">
    <property type="entry name" value="M42_Frv"/>
    <property type="match status" value="1"/>
</dbReference>
<dbReference type="SUPFAM" id="SSF101821">
    <property type="entry name" value="Aminopeptidase/glucanase lid domain"/>
    <property type="match status" value="1"/>
</dbReference>
<dbReference type="PIRSF" id="PIRSF001123">
    <property type="entry name" value="PepA_GA"/>
    <property type="match status" value="1"/>
</dbReference>
<feature type="binding site" evidence="8">
    <location>
        <position position="215"/>
    </location>
    <ligand>
        <name>Zn(2+)</name>
        <dbReference type="ChEBI" id="CHEBI:29105"/>
        <label>1</label>
    </ligand>
</feature>
<sequence>MLNVLEKATQINSVSGSENEIRKFISDNVKKYCDELLVDAMGNLIAHKKGSGKKIMFAAHMDEIGIIVTDIDDKGFVRFSSVGGLNLRNLVNLRVRFANGVEGVIGAEEESFKDKPAISKLYVDLGAADKKEAEKTVSIGDTASFVGGFVKCGDNVVSKALDNRVGCAILMQALSEIKDCENDLYFVFTTQEEVGLRGAKTAAFAINPDIAVAVDVTDTGDTPSAPTMAIELGKGTAIKVMDRSIMCDADVRTMMIETAKKNKIPYQLEIMTDGGTDAGAIHLTRAGIKTGGISVPTRYVHSPSEMASVSDIENSVKLLYNIAIAQW</sequence>
<comment type="cofactor">
    <cofactor evidence="8">
        <name>a divalent metal cation</name>
        <dbReference type="ChEBI" id="CHEBI:60240"/>
    </cofactor>
    <text evidence="8">Binds 2 divalent metal cations per subunit.</text>
</comment>
<feature type="binding site" evidence="8">
    <location>
        <position position="60"/>
    </location>
    <ligand>
        <name>Zn(2+)</name>
        <dbReference type="ChEBI" id="CHEBI:29105"/>
        <label>1</label>
    </ligand>
</feature>
<dbReference type="InterPro" id="IPR008007">
    <property type="entry name" value="Peptidase_M42"/>
</dbReference>
<dbReference type="PANTHER" id="PTHR32481:SF0">
    <property type="entry name" value="AMINOPEPTIDASE YPDE-RELATED"/>
    <property type="match status" value="1"/>
</dbReference>
<dbReference type="PANTHER" id="PTHR32481">
    <property type="entry name" value="AMINOPEPTIDASE"/>
    <property type="match status" value="1"/>
</dbReference>
<keyword evidence="5" id="KW-0378">Hydrolase</keyword>
<reference evidence="9 10" key="1">
    <citation type="submission" date="2021-10" db="EMBL/GenBank/DDBJ databases">
        <title>Anaerobic single-cell dispensing facilitates the cultivation of human gut bacteria.</title>
        <authorList>
            <person name="Afrizal A."/>
        </authorList>
    </citation>
    <scope>NUCLEOTIDE SEQUENCE [LARGE SCALE GENOMIC DNA]</scope>
    <source>
        <strain evidence="9 10">CLA-AA-H232</strain>
    </source>
</reference>
<feature type="binding site" evidence="8">
    <location>
        <position position="301"/>
    </location>
    <ligand>
        <name>Zn(2+)</name>
        <dbReference type="ChEBI" id="CHEBI:29105"/>
        <label>2</label>
    </ligand>
</feature>
<dbReference type="GO" id="GO:0006508">
    <property type="term" value="P:proteolysis"/>
    <property type="evidence" value="ECO:0007669"/>
    <property type="project" value="UniProtKB-KW"/>
</dbReference>
<evidence type="ECO:0000256" key="4">
    <source>
        <dbReference type="ARBA" id="ARBA00022723"/>
    </source>
</evidence>
<dbReference type="InterPro" id="IPR023367">
    <property type="entry name" value="Peptidase_M42_dom2"/>
</dbReference>
<feature type="binding site" evidence="8">
    <location>
        <position position="162"/>
    </location>
    <ligand>
        <name>Zn(2+)</name>
        <dbReference type="ChEBI" id="CHEBI:29105"/>
        <label>1</label>
    </ligand>
</feature>
<evidence type="ECO:0000256" key="2">
    <source>
        <dbReference type="ARBA" id="ARBA00022438"/>
    </source>
</evidence>
<comment type="similarity">
    <text evidence="1 6">Belongs to the peptidase M42 family.</text>
</comment>
<evidence type="ECO:0000256" key="1">
    <source>
        <dbReference type="ARBA" id="ARBA00006272"/>
    </source>
</evidence>
<evidence type="ECO:0000256" key="5">
    <source>
        <dbReference type="ARBA" id="ARBA00022801"/>
    </source>
</evidence>
<protein>
    <submittedName>
        <fullName evidence="9">M42 family metallopeptidase</fullName>
    </submittedName>
</protein>
<keyword evidence="2" id="KW-0031">Aminopeptidase</keyword>
<evidence type="ECO:0000256" key="6">
    <source>
        <dbReference type="PIRNR" id="PIRNR001123"/>
    </source>
</evidence>
<keyword evidence="3" id="KW-0645">Protease</keyword>
<dbReference type="Proteomes" id="UP001198242">
    <property type="component" value="Unassembled WGS sequence"/>
</dbReference>
<dbReference type="SUPFAM" id="SSF53187">
    <property type="entry name" value="Zn-dependent exopeptidases"/>
    <property type="match status" value="1"/>
</dbReference>
<gene>
    <name evidence="9" type="ORF">LKE05_05035</name>
</gene>
<keyword evidence="10" id="KW-1185">Reference proteome</keyword>
<keyword evidence="4 8" id="KW-0479">Metal-binding</keyword>
<dbReference type="InterPro" id="IPR051464">
    <property type="entry name" value="Peptidase_M42_aminopept"/>
</dbReference>
<dbReference type="Gene3D" id="3.40.630.10">
    <property type="entry name" value="Zn peptidases"/>
    <property type="match status" value="1"/>
</dbReference>
<dbReference type="RefSeq" id="WP_308456179.1">
    <property type="nucleotide sequence ID" value="NZ_JAJEQM010000005.1"/>
</dbReference>
<dbReference type="Gene3D" id="2.40.30.40">
    <property type="entry name" value="Peptidase M42, domain 2"/>
    <property type="match status" value="1"/>
</dbReference>
<evidence type="ECO:0000313" key="9">
    <source>
        <dbReference type="EMBL" id="MCC2210154.1"/>
    </source>
</evidence>
<dbReference type="EMBL" id="JAJEQM010000005">
    <property type="protein sequence ID" value="MCC2210154.1"/>
    <property type="molecule type" value="Genomic_DNA"/>
</dbReference>
<evidence type="ECO:0000256" key="3">
    <source>
        <dbReference type="ARBA" id="ARBA00022670"/>
    </source>
</evidence>
<dbReference type="Pfam" id="PF05343">
    <property type="entry name" value="Peptidase_M42"/>
    <property type="match status" value="1"/>
</dbReference>
<evidence type="ECO:0000256" key="7">
    <source>
        <dbReference type="PIRSR" id="PIRSR001123-1"/>
    </source>
</evidence>
<dbReference type="GO" id="GO:0004177">
    <property type="term" value="F:aminopeptidase activity"/>
    <property type="evidence" value="ECO:0007669"/>
    <property type="project" value="UniProtKB-UniRule"/>
</dbReference>